<dbReference type="EMBL" id="DXIE01000004">
    <property type="protein sequence ID" value="HIV61325.1"/>
    <property type="molecule type" value="Genomic_DNA"/>
</dbReference>
<evidence type="ECO:0000256" key="1">
    <source>
        <dbReference type="ARBA" id="ARBA00023015"/>
    </source>
</evidence>
<dbReference type="AlphaFoldDB" id="A0A9D1PGN6"/>
<dbReference type="Pfam" id="PF12802">
    <property type="entry name" value="MarR_2"/>
    <property type="match status" value="1"/>
</dbReference>
<dbReference type="PANTHER" id="PTHR42756:SF1">
    <property type="entry name" value="TRANSCRIPTIONAL REPRESSOR OF EMRAB OPERON"/>
    <property type="match status" value="1"/>
</dbReference>
<comment type="caution">
    <text evidence="5">The sequence shown here is derived from an EMBL/GenBank/DDBJ whole genome shotgun (WGS) entry which is preliminary data.</text>
</comment>
<dbReference type="Proteomes" id="UP000886808">
    <property type="component" value="Unassembled WGS sequence"/>
</dbReference>
<keyword evidence="2" id="KW-0238">DNA-binding</keyword>
<dbReference type="PROSITE" id="PS50995">
    <property type="entry name" value="HTH_MARR_2"/>
    <property type="match status" value="1"/>
</dbReference>
<dbReference type="PRINTS" id="PR00598">
    <property type="entry name" value="HTHMARR"/>
</dbReference>
<sequence length="151" mass="17571">MCKNTSAYGLKIAIIDRTFKRMMDKWASDMGLTFAQIRVLGEITDMEEEGIAEINQKDLERFEKVSHPTMTGIIKRLESKGFVKCCPSEIDKRLKKISCTDKSRNMFEKLEAKDYEVFHNMCKGFSQEEIETINSFFDRMIANISQDKFDL</sequence>
<name>A0A9D1PGN6_9FIRM</name>
<accession>A0A9D1PGN6</accession>
<evidence type="ECO:0000256" key="2">
    <source>
        <dbReference type="ARBA" id="ARBA00023125"/>
    </source>
</evidence>
<evidence type="ECO:0000259" key="4">
    <source>
        <dbReference type="PROSITE" id="PS50995"/>
    </source>
</evidence>
<dbReference type="GO" id="GO:0003677">
    <property type="term" value="F:DNA binding"/>
    <property type="evidence" value="ECO:0007669"/>
    <property type="project" value="UniProtKB-KW"/>
</dbReference>
<dbReference type="InterPro" id="IPR036388">
    <property type="entry name" value="WH-like_DNA-bd_sf"/>
</dbReference>
<keyword evidence="3" id="KW-0804">Transcription</keyword>
<reference evidence="5" key="2">
    <citation type="submission" date="2021-04" db="EMBL/GenBank/DDBJ databases">
        <authorList>
            <person name="Gilroy R."/>
        </authorList>
    </citation>
    <scope>NUCLEOTIDE SEQUENCE</scope>
    <source>
        <strain evidence="5">CHK193-4272</strain>
    </source>
</reference>
<dbReference type="PROSITE" id="PS01117">
    <property type="entry name" value="HTH_MARR_1"/>
    <property type="match status" value="1"/>
</dbReference>
<organism evidence="5 6">
    <name type="scientific">Candidatus Butyricicoccus avistercoris</name>
    <dbReference type="NCBI Taxonomy" id="2838518"/>
    <lineage>
        <taxon>Bacteria</taxon>
        <taxon>Bacillati</taxon>
        <taxon>Bacillota</taxon>
        <taxon>Clostridia</taxon>
        <taxon>Eubacteriales</taxon>
        <taxon>Butyricicoccaceae</taxon>
        <taxon>Butyricicoccus</taxon>
    </lineage>
</organism>
<reference evidence="5" key="1">
    <citation type="journal article" date="2021" name="PeerJ">
        <title>Extensive microbial diversity within the chicken gut microbiome revealed by metagenomics and culture.</title>
        <authorList>
            <person name="Gilroy R."/>
            <person name="Ravi A."/>
            <person name="Getino M."/>
            <person name="Pursley I."/>
            <person name="Horton D.L."/>
            <person name="Alikhan N.F."/>
            <person name="Baker D."/>
            <person name="Gharbi K."/>
            <person name="Hall N."/>
            <person name="Watson M."/>
            <person name="Adriaenssens E.M."/>
            <person name="Foster-Nyarko E."/>
            <person name="Jarju S."/>
            <person name="Secka A."/>
            <person name="Antonio M."/>
            <person name="Oren A."/>
            <person name="Chaudhuri R.R."/>
            <person name="La Ragione R."/>
            <person name="Hildebrand F."/>
            <person name="Pallen M.J."/>
        </authorList>
    </citation>
    <scope>NUCLEOTIDE SEQUENCE</scope>
    <source>
        <strain evidence="5">CHK193-4272</strain>
    </source>
</reference>
<dbReference type="InterPro" id="IPR000835">
    <property type="entry name" value="HTH_MarR-typ"/>
</dbReference>
<feature type="domain" description="HTH marR-type" evidence="4">
    <location>
        <begin position="1"/>
        <end position="142"/>
    </location>
</feature>
<dbReference type="Gene3D" id="1.10.10.10">
    <property type="entry name" value="Winged helix-like DNA-binding domain superfamily/Winged helix DNA-binding domain"/>
    <property type="match status" value="1"/>
</dbReference>
<dbReference type="SMART" id="SM00347">
    <property type="entry name" value="HTH_MARR"/>
    <property type="match status" value="1"/>
</dbReference>
<evidence type="ECO:0000313" key="6">
    <source>
        <dbReference type="Proteomes" id="UP000886808"/>
    </source>
</evidence>
<evidence type="ECO:0000313" key="5">
    <source>
        <dbReference type="EMBL" id="HIV61325.1"/>
    </source>
</evidence>
<dbReference type="GO" id="GO:0003700">
    <property type="term" value="F:DNA-binding transcription factor activity"/>
    <property type="evidence" value="ECO:0007669"/>
    <property type="project" value="InterPro"/>
</dbReference>
<dbReference type="PANTHER" id="PTHR42756">
    <property type="entry name" value="TRANSCRIPTIONAL REGULATOR, MARR"/>
    <property type="match status" value="1"/>
</dbReference>
<dbReference type="InterPro" id="IPR023187">
    <property type="entry name" value="Tscrpt_reg_MarR-type_CS"/>
</dbReference>
<gene>
    <name evidence="5" type="ORF">H9746_00495</name>
</gene>
<dbReference type="InterPro" id="IPR036390">
    <property type="entry name" value="WH_DNA-bd_sf"/>
</dbReference>
<proteinExistence type="predicted"/>
<dbReference type="SUPFAM" id="SSF46785">
    <property type="entry name" value="Winged helix' DNA-binding domain"/>
    <property type="match status" value="1"/>
</dbReference>
<protein>
    <submittedName>
        <fullName evidence="5">MarR family transcriptional regulator</fullName>
    </submittedName>
</protein>
<keyword evidence="1" id="KW-0805">Transcription regulation</keyword>
<evidence type="ECO:0000256" key="3">
    <source>
        <dbReference type="ARBA" id="ARBA00023163"/>
    </source>
</evidence>